<comment type="caution">
    <text evidence="1">The sequence shown here is derived from an EMBL/GenBank/DDBJ whole genome shotgun (WGS) entry which is preliminary data.</text>
</comment>
<proteinExistence type="predicted"/>
<organism evidence="1 2">
    <name type="scientific">Meloidogyne enterolobii</name>
    <name type="common">Root-knot nematode worm</name>
    <name type="synonym">Meloidogyne mayaguensis</name>
    <dbReference type="NCBI Taxonomy" id="390850"/>
    <lineage>
        <taxon>Eukaryota</taxon>
        <taxon>Metazoa</taxon>
        <taxon>Ecdysozoa</taxon>
        <taxon>Nematoda</taxon>
        <taxon>Chromadorea</taxon>
        <taxon>Rhabditida</taxon>
        <taxon>Tylenchina</taxon>
        <taxon>Tylenchomorpha</taxon>
        <taxon>Tylenchoidea</taxon>
        <taxon>Meloidogynidae</taxon>
        <taxon>Meloidogyninae</taxon>
        <taxon>Meloidogyne</taxon>
    </lineage>
</organism>
<protein>
    <submittedName>
        <fullName evidence="1">Uncharacterized protein</fullName>
    </submittedName>
</protein>
<reference evidence="1" key="1">
    <citation type="submission" date="2023-11" db="EMBL/GenBank/DDBJ databases">
        <authorList>
            <person name="Poullet M."/>
        </authorList>
    </citation>
    <scope>NUCLEOTIDE SEQUENCE</scope>
    <source>
        <strain evidence="1">E1834</strain>
    </source>
</reference>
<dbReference type="EMBL" id="CAVMJV010000028">
    <property type="protein sequence ID" value="CAK5075551.1"/>
    <property type="molecule type" value="Genomic_DNA"/>
</dbReference>
<evidence type="ECO:0000313" key="1">
    <source>
        <dbReference type="EMBL" id="CAK5075551.1"/>
    </source>
</evidence>
<accession>A0ACB0Z9B7</accession>
<sequence>MRLEHKRIELAERENKKMQANENKRQMELVRMKNDLENIKRQKVELMKKLKEENKRIREIQAANAQKVATYEKTQRQQQNKIQKLERESALKSENLRRKAEEVQRLKDSKKEQDDKIENVCCTPTNVVKTPKYQHTPIRTKRQWSAIERAGFTVKKNAIVREEKAMDRMCIERRKLQDELLRLQSNYSSKADPSIRSLELEQQLSIQQKLDYVQEEILKSQKAIVELDDEQICLEPSSRRVSTLAFPAANEGVKDLDSLMFQFSRQFAIPQEMLYILRNLIELTIQKGADNTRLESENKELTALLGIESNEDMMEVVEAAKLNFQLGVDQDHDTTFMNGPENDYRPTTLSNNNTNQLSLFGDILPGPICKGQEKRSSISKFYILVAASEATCSTSIP</sequence>
<gene>
    <name evidence="1" type="ORF">MENTE1834_LOCUS22368</name>
</gene>
<evidence type="ECO:0000313" key="2">
    <source>
        <dbReference type="Proteomes" id="UP001497535"/>
    </source>
</evidence>
<name>A0ACB0Z9B7_MELEN</name>
<keyword evidence="2" id="KW-1185">Reference proteome</keyword>
<dbReference type="Proteomes" id="UP001497535">
    <property type="component" value="Unassembled WGS sequence"/>
</dbReference>